<proteinExistence type="predicted"/>
<evidence type="ECO:0000313" key="3">
    <source>
        <dbReference type="EMBL" id="GGZ51386.1"/>
    </source>
</evidence>
<evidence type="ECO:0000259" key="2">
    <source>
        <dbReference type="Pfam" id="PF01693"/>
    </source>
</evidence>
<reference evidence="3" key="1">
    <citation type="journal article" date="2014" name="Int. J. Syst. Evol. Microbiol.">
        <title>Complete genome sequence of Corynebacterium casei LMG S-19264T (=DSM 44701T), isolated from a smear-ripened cheese.</title>
        <authorList>
            <consortium name="US DOE Joint Genome Institute (JGI-PGF)"/>
            <person name="Walter F."/>
            <person name="Albersmeier A."/>
            <person name="Kalinowski J."/>
            <person name="Ruckert C."/>
        </authorList>
    </citation>
    <scope>NUCLEOTIDE SEQUENCE</scope>
    <source>
        <strain evidence="3">KCTC 32337</strain>
    </source>
</reference>
<name>A0A8H9M2B4_9ALTE</name>
<evidence type="ECO:0000313" key="4">
    <source>
        <dbReference type="Proteomes" id="UP000622604"/>
    </source>
</evidence>
<dbReference type="SUPFAM" id="SSF55658">
    <property type="entry name" value="L9 N-domain-like"/>
    <property type="match status" value="1"/>
</dbReference>
<dbReference type="Pfam" id="PF01693">
    <property type="entry name" value="Cauli_VI"/>
    <property type="match status" value="1"/>
</dbReference>
<comment type="caution">
    <text evidence="3">The sequence shown here is derived from an EMBL/GenBank/DDBJ whole genome shotgun (WGS) entry which is preliminary data.</text>
</comment>
<protein>
    <recommendedName>
        <fullName evidence="2">Ribonuclease H1 N-terminal domain-containing protein</fullName>
    </recommendedName>
</protein>
<evidence type="ECO:0000256" key="1">
    <source>
        <dbReference type="SAM" id="MobiDB-lite"/>
    </source>
</evidence>
<dbReference type="Gene3D" id="3.40.970.10">
    <property type="entry name" value="Ribonuclease H1, N-terminal domain"/>
    <property type="match status" value="1"/>
</dbReference>
<organism evidence="3 4">
    <name type="scientific">Paraglaciecola chathamensis</name>
    <dbReference type="NCBI Taxonomy" id="368405"/>
    <lineage>
        <taxon>Bacteria</taxon>
        <taxon>Pseudomonadati</taxon>
        <taxon>Pseudomonadota</taxon>
        <taxon>Gammaproteobacteria</taxon>
        <taxon>Alteromonadales</taxon>
        <taxon>Alteromonadaceae</taxon>
        <taxon>Paraglaciecola</taxon>
    </lineage>
</organism>
<dbReference type="EMBL" id="BMZC01000002">
    <property type="protein sequence ID" value="GGZ51386.1"/>
    <property type="molecule type" value="Genomic_DNA"/>
</dbReference>
<reference evidence="3" key="2">
    <citation type="submission" date="2020-09" db="EMBL/GenBank/DDBJ databases">
        <authorList>
            <person name="Sun Q."/>
            <person name="Kim S."/>
        </authorList>
    </citation>
    <scope>NUCLEOTIDE SEQUENCE</scope>
    <source>
        <strain evidence="3">KCTC 32337</strain>
    </source>
</reference>
<dbReference type="Proteomes" id="UP000622604">
    <property type="component" value="Unassembled WGS sequence"/>
</dbReference>
<dbReference type="AlphaFoldDB" id="A0A8H9M2B4"/>
<accession>A0A8H9M2B4</accession>
<dbReference type="InterPro" id="IPR011320">
    <property type="entry name" value="RNase_H1_N"/>
</dbReference>
<gene>
    <name evidence="3" type="ORF">GCM10011274_06600</name>
</gene>
<feature type="domain" description="Ribonuclease H1 N-terminal" evidence="2">
    <location>
        <begin position="8"/>
        <end position="50"/>
    </location>
</feature>
<feature type="region of interest" description="Disordered" evidence="1">
    <location>
        <begin position="56"/>
        <end position="77"/>
    </location>
</feature>
<sequence>MPHEYKGPYYVVAVDSQPGIYPSYKEALRYLDGYSKNDIKKYETMAIAKAVFSQRSRSDYDPNKEFTWSYSRPVRRR</sequence>
<dbReference type="InterPro" id="IPR009027">
    <property type="entry name" value="Ribosomal_bL9/RNase_H1_N"/>
</dbReference>
<dbReference type="RefSeq" id="WP_191865295.1">
    <property type="nucleotide sequence ID" value="NZ_BMZC01000002.1"/>
</dbReference>
<dbReference type="InterPro" id="IPR037056">
    <property type="entry name" value="RNase_H1_N_sf"/>
</dbReference>